<evidence type="ECO:0000256" key="2">
    <source>
        <dbReference type="ARBA" id="ARBA00023295"/>
    </source>
</evidence>
<evidence type="ECO:0000259" key="5">
    <source>
        <dbReference type="PROSITE" id="PS50853"/>
    </source>
</evidence>
<dbReference type="SUPFAM" id="SSF49265">
    <property type="entry name" value="Fibronectin type III"/>
    <property type="match status" value="1"/>
</dbReference>
<name>A0ABV3SUQ7_9ACTN</name>
<dbReference type="Pfam" id="PF17963">
    <property type="entry name" value="Big_9"/>
    <property type="match status" value="6"/>
</dbReference>
<evidence type="ECO:0000256" key="3">
    <source>
        <dbReference type="ARBA" id="ARBA00023326"/>
    </source>
</evidence>
<dbReference type="InterPro" id="IPR050964">
    <property type="entry name" value="Striated_Muscle_Regulatory"/>
</dbReference>
<proteinExistence type="predicted"/>
<dbReference type="SMART" id="SM00060">
    <property type="entry name" value="FN3"/>
    <property type="match status" value="3"/>
</dbReference>
<keyword evidence="2" id="KW-0326">Glycosidase</keyword>
<comment type="caution">
    <text evidence="6">The sequence shown here is derived from an EMBL/GenBank/DDBJ whole genome shotgun (WGS) entry which is preliminary data.</text>
</comment>
<feature type="domain" description="Fibronectin type-III" evidence="5">
    <location>
        <begin position="1563"/>
        <end position="1649"/>
    </location>
</feature>
<gene>
    <name evidence="6" type="ORF">AB3X52_03490</name>
</gene>
<feature type="region of interest" description="Disordered" evidence="4">
    <location>
        <begin position="1633"/>
        <end position="1656"/>
    </location>
</feature>
<dbReference type="InterPro" id="IPR013783">
    <property type="entry name" value="Ig-like_fold"/>
</dbReference>
<dbReference type="Proteomes" id="UP001556631">
    <property type="component" value="Unassembled WGS sequence"/>
</dbReference>
<dbReference type="EMBL" id="JBFPJR010000004">
    <property type="protein sequence ID" value="MEX0426671.1"/>
    <property type="molecule type" value="Genomic_DNA"/>
</dbReference>
<accession>A0ABV3SUQ7</accession>
<dbReference type="Pfam" id="PF00041">
    <property type="entry name" value="fn3"/>
    <property type="match status" value="1"/>
</dbReference>
<dbReference type="Gene3D" id="2.60.40.10">
    <property type="entry name" value="Immunoglobulins"/>
    <property type="match status" value="2"/>
</dbReference>
<dbReference type="PANTHER" id="PTHR13817">
    <property type="entry name" value="TITIN"/>
    <property type="match status" value="1"/>
</dbReference>
<keyword evidence="3" id="KW-0119">Carbohydrate metabolism</keyword>
<dbReference type="InterPro" id="IPR036116">
    <property type="entry name" value="FN3_sf"/>
</dbReference>
<dbReference type="InterPro" id="IPR003961">
    <property type="entry name" value="FN3_dom"/>
</dbReference>
<keyword evidence="2" id="KW-0378">Hydrolase</keyword>
<evidence type="ECO:0000313" key="7">
    <source>
        <dbReference type="Proteomes" id="UP001556631"/>
    </source>
</evidence>
<feature type="domain" description="Fibronectin type-III" evidence="5">
    <location>
        <begin position="1474"/>
        <end position="1560"/>
    </location>
</feature>
<reference evidence="6 7" key="1">
    <citation type="submission" date="2024-07" db="EMBL/GenBank/DDBJ databases">
        <authorList>
            <person name="Lee S."/>
            <person name="Kang M."/>
        </authorList>
    </citation>
    <scope>NUCLEOTIDE SEQUENCE [LARGE SCALE GENOMIC DNA]</scope>
    <source>
        <strain evidence="6 7">DS6</strain>
    </source>
</reference>
<dbReference type="PANTHER" id="PTHR13817:SF73">
    <property type="entry name" value="FIBRONECTIN TYPE-III DOMAIN-CONTAINING PROTEIN"/>
    <property type="match status" value="1"/>
</dbReference>
<keyword evidence="1" id="KW-0677">Repeat</keyword>
<keyword evidence="3" id="KW-0624">Polysaccharide degradation</keyword>
<evidence type="ECO:0000256" key="4">
    <source>
        <dbReference type="SAM" id="MobiDB-lite"/>
    </source>
</evidence>
<keyword evidence="7" id="KW-1185">Reference proteome</keyword>
<protein>
    <submittedName>
        <fullName evidence="6">Ig-like domain-containing protein</fullName>
    </submittedName>
</protein>
<evidence type="ECO:0000256" key="1">
    <source>
        <dbReference type="ARBA" id="ARBA00022737"/>
    </source>
</evidence>
<organism evidence="6 7">
    <name type="scientific">Nocardioides eburneus</name>
    <dbReference type="NCBI Taxonomy" id="3231482"/>
    <lineage>
        <taxon>Bacteria</taxon>
        <taxon>Bacillati</taxon>
        <taxon>Actinomycetota</taxon>
        <taxon>Actinomycetes</taxon>
        <taxon>Propionibacteriales</taxon>
        <taxon>Nocardioidaceae</taxon>
        <taxon>Nocardioides</taxon>
    </lineage>
</organism>
<dbReference type="CDD" id="cd00063">
    <property type="entry name" value="FN3"/>
    <property type="match status" value="2"/>
</dbReference>
<sequence length="1948" mass="203040">MTRQRAVMLAPYLALLLVVTGLAWYAVDAHGAESQQPHLHDNGVWVVNDASRYFGRLNKSIDQLDAGYFAASGHGDLDIVQDGAAVVGVSPGTVSVIDPATVDVPDGDTATVPAGADVDLRDQTFAVADPAKGTVWATRVDPAVGWPALQEITKSRPVATLDAGTRMVVTDSGTVVAFSPTSDTLVTVPAAGDGFGAARTDKDLGQVADDTTLTTVGEHAVLLQPDGTLRVVGGPTGHVPAGSVLQQPGPDADSVLVGTQDALLEVDLDSGKATTVGTGSGTPVAPVRLGACEYAAWAASPSAVLTRCDGASAHPQQVDTSPGATLVFRVNRGQIVLNDTASGEVWGVDAQRLTTLDDWQTFRTKKTHQGKSEEENVRDGQRQVPIAHDDRFGVRPGRETVVHPLDNDFAPQGRLLSVTSVADVSGAEVQVSPDGQLLQVRLTGSGGASFRYTVDDGVPADKTSTATVRIDPARGNQRPEPRPHYTDPKLYVAAGGHLDIPVVRDWRDPDGDPLLLGSVSVTDASQGSVRALEGGIIRFTAPSKGGVVPVTYAVSDGHLDGETHTLQVHVQDASSTDPHAPVAAPDVVAGVVGSSITIHPLDNDLAGSDPGDPDAELELNGDVVSPAGTSAVTDQESGTVTFVAGDARTYLLDYTVGFGNAPLATGLIRVDVKARAGTAAPLTMPDTTAVYAGNPTLVDVIANDVDPGGAMLTVTDAVPAHPDLLTASVVDGRWVRIVPTGVGFKDTQTVSYTVSNGTQQAEGQVVVTPRDQPADPSPVTAPDQVTVRAGSTVTVPVLDNDISPVGDTLHLDADVAEGHSGRLPVEDADGHDDPARVGRAFAADGVVRYVAPSGSAGDTFTVDYVASDSHGNTAPGQLVVTVRPTKDSDQDPTPPTLQGRVTAGGTVRLLLPTTGADPDGDPVSITGITVPPAYGRVVDVRADSILYQAYPDSRGTDEFRYELADDRGGVQTGAVEVGIVGQRLPQPPQAVADELSAAPGSTVSVDVTANDHIEQGDEITVSLPSGQSGVSLASPGSTLVDVKVPEKASGDVTAVYELGDGAGSTTSSITVHVQKGYDNPPVVDSVFAARGAGERVTVDLLQNAYDPDGSRLRVTRVDARASVATLVGHRLTIVRGGQPRIVPFEVADSAGGVAAATVYVPARTVAVPQVKDDATIRLARGTGKPVAQRLASYAASSAGGPLIFAVKDRVWASPADLEATITGKGTFDVTAPKGFSGPGAVSFEVTTGRDATDPKGHTAVLTVPVQVGETRPVLTCPEDQAVEITQGARLSVPISTLCHVWTADPAAASDVTLQADVTGNSGLHVAADGQDVRITADPLAHRTDATLHVVAALGATRSAAVDIPVQIVAAKPPTLAPVDLRMRAGGHRTIDLAPYFKAGVQGGVGHVLSVGRAGLRGLHVTHAGGSRLAISVDAGTSGTAQVPVTMTDVDAKHVAARRRVVGRLSFQILDKPAAPTAPVPGVTVRSHEIHLTWRAPAAHGSPIDRYVLVGAGRRWTCPTTSCDAKGVPNQKMFRFRVSAHNALGWSAPSPLSRPAKADEKPAQVGPIRVTAVGNGSVSLAWSRPTNDASLDGYTVRWPGGARKTGKPRITITGLNNNAAYSFSVVAYNELGGGPARKSPSAHSIGTPGRPDRPNVNDLATTSDDALVEISWGTVNPNGPGPVTYTVLHNGTPLRQCSGQRGTSCRVSFTHDGSRHVFAVRATNAGVPGVKGGARRTSKASPSKTWDAVGKPAAWGAVSYTATGKDNQLRMALTVPKSRGKLSIIHFYSDGQDMFHGSRPARRYANSVHNVQSNSSPHTVWWTVCNERYCSESAHTRVQTYGPIRAKYVLHIKPRQRGHKVSWHVYVYNNGRPMHAKMATSVNDGNVRHFTGTTHGTANYDWVTPYRTVDYGKTVKFKIVLTDYHGADRGRVVVKSKPYVPRKGKKGSG</sequence>
<dbReference type="PROSITE" id="PS50853">
    <property type="entry name" value="FN3"/>
    <property type="match status" value="2"/>
</dbReference>
<evidence type="ECO:0000313" key="6">
    <source>
        <dbReference type="EMBL" id="MEX0426671.1"/>
    </source>
</evidence>
<dbReference type="RefSeq" id="WP_367991391.1">
    <property type="nucleotide sequence ID" value="NZ_JBFPJR010000004.1"/>
</dbReference>